<keyword evidence="2" id="KW-1185">Reference proteome</keyword>
<sequence length="83" mass="8744">MTRSCAAAEGGRSRILEADIALQLARDGEKRVAKLSASGSASTVEASRTAADALRLAAVRDGLVAETWRTEIAARMRSAERNA</sequence>
<evidence type="ECO:0000313" key="1">
    <source>
        <dbReference type="EMBL" id="MBT9289825.1"/>
    </source>
</evidence>
<dbReference type="AlphaFoldDB" id="A0A947D303"/>
<accession>A0A947D303</accession>
<name>A0A947D303_9HYPH</name>
<comment type="caution">
    <text evidence="1">The sequence shown here is derived from an EMBL/GenBank/DDBJ whole genome shotgun (WGS) entry which is preliminary data.</text>
</comment>
<organism evidence="1 2">
    <name type="scientific">Prosthecodimorpha staleyi</name>
    <dbReference type="NCBI Taxonomy" id="2840188"/>
    <lineage>
        <taxon>Bacteria</taxon>
        <taxon>Pseudomonadati</taxon>
        <taxon>Pseudomonadota</taxon>
        <taxon>Alphaproteobacteria</taxon>
        <taxon>Hyphomicrobiales</taxon>
        <taxon>Ancalomicrobiaceae</taxon>
        <taxon>Prosthecodimorpha</taxon>
    </lineage>
</organism>
<reference evidence="1 2" key="1">
    <citation type="submission" date="2021-06" db="EMBL/GenBank/DDBJ databases">
        <authorList>
            <person name="Grouzdev D.S."/>
            <person name="Koziaeva V."/>
        </authorList>
    </citation>
    <scope>NUCLEOTIDE SEQUENCE [LARGE SCALE GENOMIC DNA]</scope>
    <source>
        <strain evidence="1 2">22</strain>
    </source>
</reference>
<dbReference type="EMBL" id="JAHHZF010000004">
    <property type="protein sequence ID" value="MBT9289825.1"/>
    <property type="molecule type" value="Genomic_DNA"/>
</dbReference>
<gene>
    <name evidence="1" type="ORF">KL771_10180</name>
</gene>
<proteinExistence type="predicted"/>
<protein>
    <submittedName>
        <fullName evidence="1">Uncharacterized protein</fullName>
    </submittedName>
</protein>
<evidence type="ECO:0000313" key="2">
    <source>
        <dbReference type="Proteomes" id="UP000766595"/>
    </source>
</evidence>
<dbReference type="Proteomes" id="UP000766595">
    <property type="component" value="Unassembled WGS sequence"/>
</dbReference>
<dbReference type="RefSeq" id="WP_261968426.1">
    <property type="nucleotide sequence ID" value="NZ_JAHHZF010000004.1"/>
</dbReference>